<organism evidence="11 12">
    <name type="scientific">Anabas testudineus</name>
    <name type="common">Climbing perch</name>
    <name type="synonym">Anthias testudineus</name>
    <dbReference type="NCBI Taxonomy" id="64144"/>
    <lineage>
        <taxon>Eukaryota</taxon>
        <taxon>Metazoa</taxon>
        <taxon>Chordata</taxon>
        <taxon>Craniata</taxon>
        <taxon>Vertebrata</taxon>
        <taxon>Euteleostomi</taxon>
        <taxon>Actinopterygii</taxon>
        <taxon>Neopterygii</taxon>
        <taxon>Teleostei</taxon>
        <taxon>Neoteleostei</taxon>
        <taxon>Acanthomorphata</taxon>
        <taxon>Anabantaria</taxon>
        <taxon>Anabantiformes</taxon>
        <taxon>Anabantoidei</taxon>
        <taxon>Anabantidae</taxon>
        <taxon>Anabas</taxon>
    </lineage>
</organism>
<dbReference type="RefSeq" id="XP_026220538.1">
    <property type="nucleotide sequence ID" value="XM_026364753.1"/>
</dbReference>
<feature type="coiled-coil region" evidence="8">
    <location>
        <begin position="624"/>
        <end position="693"/>
    </location>
</feature>
<proteinExistence type="inferred from homology"/>
<dbReference type="PANTHER" id="PTHR10290">
    <property type="entry name" value="DNA TOPOISOMERASE I"/>
    <property type="match status" value="1"/>
</dbReference>
<keyword evidence="8" id="KW-0175">Coiled coil</keyword>
<evidence type="ECO:0000256" key="9">
    <source>
        <dbReference type="SAM" id="MobiDB-lite"/>
    </source>
</evidence>
<dbReference type="InterPro" id="IPR025834">
    <property type="entry name" value="TopoI_C_dom"/>
</dbReference>
<keyword evidence="4 6" id="KW-0238">DNA-binding</keyword>
<dbReference type="InterPro" id="IPR013499">
    <property type="entry name" value="TopoI_euk"/>
</dbReference>
<dbReference type="PROSITE" id="PS00176">
    <property type="entry name" value="TOPO_IB_1"/>
    <property type="match status" value="1"/>
</dbReference>
<dbReference type="EC" id="5.6.2.1" evidence="7"/>
<dbReference type="Gene3D" id="1.10.132.10">
    <property type="match status" value="1"/>
</dbReference>
<accession>A0A7N6C263</accession>
<evidence type="ECO:0000313" key="12">
    <source>
        <dbReference type="Proteomes" id="UP000265040"/>
    </source>
</evidence>
<evidence type="ECO:0000256" key="3">
    <source>
        <dbReference type="ARBA" id="ARBA00023029"/>
    </source>
</evidence>
<feature type="compositionally biased region" description="Basic and acidic residues" evidence="9">
    <location>
        <begin position="141"/>
        <end position="153"/>
    </location>
</feature>
<dbReference type="SUPFAM" id="SSF56349">
    <property type="entry name" value="DNA breaking-rejoining enzymes"/>
    <property type="match status" value="1"/>
</dbReference>
<dbReference type="Pfam" id="PF14370">
    <property type="entry name" value="Topo_C_assoc"/>
    <property type="match status" value="1"/>
</dbReference>
<evidence type="ECO:0000256" key="7">
    <source>
        <dbReference type="RuleBase" id="RU365101"/>
    </source>
</evidence>
<dbReference type="InterPro" id="IPR013034">
    <property type="entry name" value="DNA_topo_DNA_db_N_dom1"/>
</dbReference>
<comment type="catalytic activity">
    <reaction evidence="1 6 7">
        <text>ATP-independent breakage of single-stranded DNA, followed by passage and rejoining.</text>
        <dbReference type="EC" id="5.6.2.1"/>
    </reaction>
</comment>
<protein>
    <recommendedName>
        <fullName evidence="7">DNA topoisomerase I</fullName>
        <ecNumber evidence="7">5.6.2.1</ecNumber>
    </recommendedName>
    <alternativeName>
        <fullName evidence="7">DNA topoisomerase 1</fullName>
    </alternativeName>
</protein>
<dbReference type="GeneTree" id="ENSGT00940000166270"/>
<evidence type="ECO:0000256" key="4">
    <source>
        <dbReference type="ARBA" id="ARBA00023125"/>
    </source>
</evidence>
<dbReference type="InterPro" id="IPR013500">
    <property type="entry name" value="TopoI_cat_euk"/>
</dbReference>
<dbReference type="Gene3D" id="1.10.10.41">
    <property type="entry name" value="Yeast DNA topoisomerase - domain 1"/>
    <property type="match status" value="1"/>
</dbReference>
<dbReference type="FunFam" id="3.90.15.10:FF:000001">
    <property type="entry name" value="DNA topoisomerase I"/>
    <property type="match status" value="1"/>
</dbReference>
<dbReference type="CDD" id="cd00659">
    <property type="entry name" value="Topo_IB_C"/>
    <property type="match status" value="1"/>
</dbReference>
<dbReference type="GO" id="GO:0005730">
    <property type="term" value="C:nucleolus"/>
    <property type="evidence" value="ECO:0007669"/>
    <property type="project" value="TreeGrafter"/>
</dbReference>
<dbReference type="GO" id="GO:0005694">
    <property type="term" value="C:chromosome"/>
    <property type="evidence" value="ECO:0007669"/>
    <property type="project" value="InterPro"/>
</dbReference>
<keyword evidence="12" id="KW-1185">Reference proteome</keyword>
<dbReference type="CDD" id="cd03488">
    <property type="entry name" value="Topoisomer_IB_N_htopoI_like"/>
    <property type="match status" value="1"/>
</dbReference>
<dbReference type="InterPro" id="IPR036202">
    <property type="entry name" value="TopoI_DNA-bd_euk_N_sf"/>
</dbReference>
<dbReference type="GO" id="GO:0003677">
    <property type="term" value="F:DNA binding"/>
    <property type="evidence" value="ECO:0007669"/>
    <property type="project" value="UniProtKB-UniRule"/>
</dbReference>
<reference evidence="11" key="1">
    <citation type="submission" date="2021-04" db="EMBL/GenBank/DDBJ databases">
        <authorList>
            <consortium name="Wellcome Sanger Institute Data Sharing"/>
        </authorList>
    </citation>
    <scope>NUCLEOTIDE SEQUENCE [LARGE SCALE GENOMIC DNA]</scope>
</reference>
<dbReference type="GO" id="GO:0003917">
    <property type="term" value="F:DNA topoisomerase type I (single strand cut, ATP-independent) activity"/>
    <property type="evidence" value="ECO:0007669"/>
    <property type="project" value="UniProtKB-UniRule"/>
</dbReference>
<keyword evidence="3 6" id="KW-0799">Topoisomerase</keyword>
<dbReference type="FunFam" id="2.170.11.10:FF:000002">
    <property type="entry name" value="DNA topoisomerase I"/>
    <property type="match status" value="1"/>
</dbReference>
<dbReference type="OrthoDB" id="47179at2759"/>
<dbReference type="InterPro" id="IPR008336">
    <property type="entry name" value="TopoI_DNA-bd_euk"/>
</dbReference>
<feature type="compositionally biased region" description="Polar residues" evidence="9">
    <location>
        <begin position="106"/>
        <end position="115"/>
    </location>
</feature>
<evidence type="ECO:0000259" key="10">
    <source>
        <dbReference type="SMART" id="SM00435"/>
    </source>
</evidence>
<dbReference type="Gene3D" id="2.170.11.10">
    <property type="entry name" value="DNA Topoisomerase I, domain 2"/>
    <property type="match status" value="1"/>
</dbReference>
<dbReference type="GO" id="GO:0007059">
    <property type="term" value="P:chromosome segregation"/>
    <property type="evidence" value="ECO:0007669"/>
    <property type="project" value="TreeGrafter"/>
</dbReference>
<dbReference type="GO" id="GO:0006265">
    <property type="term" value="P:DNA topological change"/>
    <property type="evidence" value="ECO:0007669"/>
    <property type="project" value="UniProtKB-UniRule"/>
</dbReference>
<dbReference type="SMART" id="SM00435">
    <property type="entry name" value="TOPEUc"/>
    <property type="match status" value="1"/>
</dbReference>
<reference evidence="11" key="2">
    <citation type="submission" date="2025-08" db="UniProtKB">
        <authorList>
            <consortium name="Ensembl"/>
        </authorList>
    </citation>
    <scope>IDENTIFICATION</scope>
</reference>
<dbReference type="InterPro" id="IPR011010">
    <property type="entry name" value="DNA_brk_join_enz"/>
</dbReference>
<dbReference type="InterPro" id="IPR014727">
    <property type="entry name" value="TopoI_cat_a/b-sub_euk"/>
</dbReference>
<dbReference type="Proteomes" id="UP000265040">
    <property type="component" value="Chromosome 6"/>
</dbReference>
<dbReference type="Gene3D" id="3.90.15.10">
    <property type="entry name" value="Topoisomerase I, Chain A, domain 3"/>
    <property type="match status" value="1"/>
</dbReference>
<evidence type="ECO:0000256" key="5">
    <source>
        <dbReference type="ARBA" id="ARBA00023235"/>
    </source>
</evidence>
<sequence length="747" mass="86439">MGREKDANVKGDGKAKHKTTKLKKLSDHESAGAGGDSLRNSAKPTKSTEKTDNGKNHKKVKTPKTPEPGNSPSKSVKQEPQDDDFTVKKKGLKRKRIKDESIEGPSYSTATPTSKIRNKQHGKEDESDGEAQKKKSKKRTEKTVKKEEEEHPVSKKPKRTKEEIEEARLLKIKKKEEEEQNRWRWWEEEKYEDGVKWKFLEHKGPYFPPEYQPLPDNVHFYYDGKKVKLSLAAEEVALFFAQMLDHEYTTKKVFRENFFKDWRKEMTQEERLLIKDLDKCDFGEMHAMHTAKVEARRNMSKEEKQALKEANQKIVDEYGYCLLDHHKERIGNFKIEPPGLFRGRGEHPKQGMLKKRIQPEDVIINCSKESKIPVPPAGYHWKEVRHDNTVTWLASWTENIQGSIKYIMLNANSKLKGEKDWEKYEVARKLKSCVDGIRNQYLLDLKSKEMGVRQRAVALYFIDKLALRAGNEKEEGETADTVGCCSLRVEHITLHEQLEGSECVVEFDFLGKDSIRYYNKVPVIKKVFKNLKLFMENKQPGDDLFDRLSTSLLNKHLSSLMPGLTAKVFRTYNASITLQQQLKELTNQSDSVAEKLLSYNRANRAVAILCNHQRAPPKTFEQSMANLQVKIDARKEQLSLAKTELKQAKKEAKAKGSSDPKRQTLVERKKAAVKRCEEQLLKMEVQATDREENKQIALGTSKLNYLDPRISVAWCKNMEVPIEKIYNKTQRDKFAWAIDMTEADFEF</sequence>
<feature type="active site" description="O-(3'-phospho-DNA)-tyrosine intermediate" evidence="6">
    <location>
        <position position="705"/>
    </location>
</feature>
<dbReference type="PRINTS" id="PR00416">
    <property type="entry name" value="EUTPISMRASEI"/>
</dbReference>
<dbReference type="InterPro" id="IPR051062">
    <property type="entry name" value="Topoisomerase_IB"/>
</dbReference>
<dbReference type="InParanoid" id="A0A7N6C263"/>
<evidence type="ECO:0000256" key="1">
    <source>
        <dbReference type="ARBA" id="ARBA00000213"/>
    </source>
</evidence>
<dbReference type="PROSITE" id="PS52038">
    <property type="entry name" value="TOPO_IB_2"/>
    <property type="match status" value="1"/>
</dbReference>
<name>A0A7N6C263_ANATE</name>
<dbReference type="FunFam" id="1.10.10.41:FF:000001">
    <property type="entry name" value="DNA topoisomerase I"/>
    <property type="match status" value="1"/>
</dbReference>
<dbReference type="InterPro" id="IPR018521">
    <property type="entry name" value="TopoIB_AS"/>
</dbReference>
<dbReference type="SUPFAM" id="SSF46596">
    <property type="entry name" value="Eukaryotic DNA topoisomerase I, dispensable insert domain"/>
    <property type="match status" value="1"/>
</dbReference>
<dbReference type="InterPro" id="IPR013030">
    <property type="entry name" value="DNA_topo_DNA_db_N_dom2"/>
</dbReference>
<dbReference type="AlphaFoldDB" id="A0A7N6C263"/>
<feature type="region of interest" description="Disordered" evidence="9">
    <location>
        <begin position="1"/>
        <end position="162"/>
    </location>
</feature>
<feature type="compositionally biased region" description="Basic and acidic residues" evidence="9">
    <location>
        <begin position="1"/>
        <end position="14"/>
    </location>
</feature>
<dbReference type="GO" id="GO:0006260">
    <property type="term" value="P:DNA replication"/>
    <property type="evidence" value="ECO:0007669"/>
    <property type="project" value="TreeGrafter"/>
</dbReference>
<dbReference type="InterPro" id="IPR001631">
    <property type="entry name" value="TopoI"/>
</dbReference>
<comment type="function">
    <text evidence="7">Releases the supercoiling and torsional tension of DNA introduced during the DNA replication and transcription by transiently cleaving and rejoining one strand of the DNA duplex. Introduces a single-strand break via transesterification at the specific target site 5'-[CT]CCTTp site in duplex DNA. The scissile phosphodiester is attacked by the catalytic tyrosine of the enzyme, resulting in the formation of a DNA-(3'-phosphotyrosyl)-enzyme intermediate and the expulsion of a 5'-OH DNA strand. The free DNA strand then undergoes passage around the unbroken strand thus removing DNA supercoils. Finally, in the religation step, the DNA 5'-OH attacks the covalent intermediate to expel the active-site tyrosine and restore the DNA phosphodiester backbone.</text>
</comment>
<dbReference type="PANTHER" id="PTHR10290:SF24">
    <property type="entry name" value="DNA TOPOISOMERASE I"/>
    <property type="match status" value="1"/>
</dbReference>
<dbReference type="InterPro" id="IPR048045">
    <property type="entry name" value="Topoisomer_I_DNA-bd"/>
</dbReference>
<evidence type="ECO:0000256" key="8">
    <source>
        <dbReference type="SAM" id="Coils"/>
    </source>
</evidence>
<dbReference type="FunFam" id="1.10.132.10:FF:000001">
    <property type="entry name" value="DNA topoisomerase I"/>
    <property type="match status" value="1"/>
</dbReference>
<dbReference type="Pfam" id="PF01028">
    <property type="entry name" value="Topoisom_I"/>
    <property type="match status" value="1"/>
</dbReference>
<feature type="domain" description="DNA topoisomerase I eukaryotic-type" evidence="10">
    <location>
        <begin position="340"/>
        <end position="719"/>
    </location>
</feature>
<keyword evidence="5 6" id="KW-0413">Isomerase</keyword>
<dbReference type="Pfam" id="PF02919">
    <property type="entry name" value="Topoisom_I_N"/>
    <property type="match status" value="1"/>
</dbReference>
<comment type="similarity">
    <text evidence="2 6 7">Belongs to the type IB topoisomerase family.</text>
</comment>
<dbReference type="InterPro" id="IPR014711">
    <property type="entry name" value="TopoI_cat_a-hlx-sub_euk"/>
</dbReference>
<dbReference type="SUPFAM" id="SSF56741">
    <property type="entry name" value="Eukaryotic DNA topoisomerase I, N-terminal DNA-binding fragment"/>
    <property type="match status" value="1"/>
</dbReference>
<dbReference type="GeneID" id="113165338"/>
<feature type="compositionally biased region" description="Basic and acidic residues" evidence="9">
    <location>
        <begin position="46"/>
        <end position="55"/>
    </location>
</feature>
<evidence type="ECO:0000256" key="2">
    <source>
        <dbReference type="ARBA" id="ARBA00006645"/>
    </source>
</evidence>
<reference evidence="11" key="3">
    <citation type="submission" date="2025-09" db="UniProtKB">
        <authorList>
            <consortium name="Ensembl"/>
        </authorList>
    </citation>
    <scope>IDENTIFICATION</scope>
</reference>
<evidence type="ECO:0000256" key="6">
    <source>
        <dbReference type="PROSITE-ProRule" id="PRU01382"/>
    </source>
</evidence>
<dbReference type="Ensembl" id="ENSATET00000059001.2">
    <property type="protein sequence ID" value="ENSATEP00000071552.1"/>
    <property type="gene ID" value="ENSATEG00000016230.3"/>
</dbReference>
<evidence type="ECO:0000313" key="11">
    <source>
        <dbReference type="Ensembl" id="ENSATEP00000071552.1"/>
    </source>
</evidence>